<dbReference type="OrthoDB" id="10256089at2759"/>
<dbReference type="GO" id="GO:0019898">
    <property type="term" value="C:extrinsic component of membrane"/>
    <property type="evidence" value="ECO:0007669"/>
    <property type="project" value="TreeGrafter"/>
</dbReference>
<dbReference type="GO" id="GO:0035556">
    <property type="term" value="P:intracellular signal transduction"/>
    <property type="evidence" value="ECO:0007669"/>
    <property type="project" value="InterPro"/>
</dbReference>
<dbReference type="PROSITE" id="PS00741">
    <property type="entry name" value="DH_1"/>
    <property type="match status" value="1"/>
</dbReference>
<dbReference type="InterPro" id="IPR011993">
    <property type="entry name" value="PH-like_dom_sf"/>
</dbReference>
<evidence type="ECO:0000256" key="2">
    <source>
        <dbReference type="ARBA" id="ARBA00022490"/>
    </source>
</evidence>
<dbReference type="InterPro" id="IPR051336">
    <property type="entry name" value="RhoGEF_Guanine_NuclExch_SF"/>
</dbReference>
<keyword evidence="2" id="KW-0963">Cytoplasm</keyword>
<protein>
    <submittedName>
        <fullName evidence="6">Triple functional domain protein</fullName>
    </submittedName>
</protein>
<dbReference type="Proteomes" id="UP000192578">
    <property type="component" value="Unassembled WGS sequence"/>
</dbReference>
<feature type="region of interest" description="Disordered" evidence="4">
    <location>
        <begin position="952"/>
        <end position="971"/>
    </location>
</feature>
<evidence type="ECO:0000313" key="6">
    <source>
        <dbReference type="EMBL" id="OWA50992.1"/>
    </source>
</evidence>
<feature type="compositionally biased region" description="Low complexity" evidence="4">
    <location>
        <begin position="213"/>
        <end position="254"/>
    </location>
</feature>
<dbReference type="InterPro" id="IPR000219">
    <property type="entry name" value="DH_dom"/>
</dbReference>
<dbReference type="Gene3D" id="2.30.30.40">
    <property type="entry name" value="SH3 Domains"/>
    <property type="match status" value="1"/>
</dbReference>
<dbReference type="PROSITE" id="PS50010">
    <property type="entry name" value="DH_2"/>
    <property type="match status" value="1"/>
</dbReference>
<dbReference type="EMBL" id="MTYJ01000210">
    <property type="protein sequence ID" value="OWA50992.1"/>
    <property type="molecule type" value="Genomic_DNA"/>
</dbReference>
<dbReference type="SUPFAM" id="SSF48065">
    <property type="entry name" value="DBL homology domain (DH-domain)"/>
    <property type="match status" value="1"/>
</dbReference>
<dbReference type="SMART" id="SM00233">
    <property type="entry name" value="PH"/>
    <property type="match status" value="1"/>
</dbReference>
<feature type="region of interest" description="Disordered" evidence="4">
    <location>
        <begin position="796"/>
        <end position="818"/>
    </location>
</feature>
<dbReference type="SUPFAM" id="SSF50044">
    <property type="entry name" value="SH3-domain"/>
    <property type="match status" value="1"/>
</dbReference>
<dbReference type="InterPro" id="IPR001849">
    <property type="entry name" value="PH_domain"/>
</dbReference>
<feature type="region of interest" description="Disordered" evidence="4">
    <location>
        <begin position="1116"/>
        <end position="1167"/>
    </location>
</feature>
<dbReference type="GO" id="GO:0005085">
    <property type="term" value="F:guanyl-nucleotide exchange factor activity"/>
    <property type="evidence" value="ECO:0007669"/>
    <property type="project" value="UniProtKB-KW"/>
</dbReference>
<accession>A0A9X6RKJ9</accession>
<dbReference type="PANTHER" id="PTHR22826:SF106">
    <property type="entry name" value="TRIO, ISOFORM A"/>
    <property type="match status" value="1"/>
</dbReference>
<dbReference type="SUPFAM" id="SSF50729">
    <property type="entry name" value="PH domain-like"/>
    <property type="match status" value="1"/>
</dbReference>
<feature type="compositionally biased region" description="Low complexity" evidence="4">
    <location>
        <begin position="487"/>
        <end position="498"/>
    </location>
</feature>
<dbReference type="InterPro" id="IPR036028">
    <property type="entry name" value="SH3-like_dom_sf"/>
</dbReference>
<dbReference type="Gene3D" id="2.30.29.30">
    <property type="entry name" value="Pleckstrin-homology domain (PH domain)/Phosphotyrosine-binding domain (PTB)"/>
    <property type="match status" value="1"/>
</dbReference>
<dbReference type="InterPro" id="IPR001331">
    <property type="entry name" value="GDS_CDC24_CS"/>
</dbReference>
<evidence type="ECO:0000313" key="7">
    <source>
        <dbReference type="Proteomes" id="UP000192578"/>
    </source>
</evidence>
<dbReference type="InterPro" id="IPR035899">
    <property type="entry name" value="DBL_dom_sf"/>
</dbReference>
<feature type="compositionally biased region" description="Basic residues" evidence="4">
    <location>
        <begin position="318"/>
        <end position="328"/>
    </location>
</feature>
<dbReference type="InterPro" id="IPR055251">
    <property type="entry name" value="SOS1_NGEF_PH"/>
</dbReference>
<dbReference type="SMART" id="SM00325">
    <property type="entry name" value="RhoGEF"/>
    <property type="match status" value="1"/>
</dbReference>
<comment type="caution">
    <text evidence="6">The sequence shown here is derived from an EMBL/GenBank/DDBJ whole genome shotgun (WGS) entry which is preliminary data.</text>
</comment>
<keyword evidence="7" id="KW-1185">Reference proteome</keyword>
<feature type="region of interest" description="Disordered" evidence="4">
    <location>
        <begin position="418"/>
        <end position="439"/>
    </location>
</feature>
<dbReference type="Gene3D" id="1.20.900.10">
    <property type="entry name" value="Dbl homology (DH) domain"/>
    <property type="match status" value="1"/>
</dbReference>
<proteinExistence type="predicted"/>
<dbReference type="AlphaFoldDB" id="A0A9X6RKJ9"/>
<gene>
    <name evidence="6" type="ORF">BV898_15492</name>
</gene>
<keyword evidence="3" id="KW-0344">Guanine-nucleotide releasing factor</keyword>
<sequence length="1167" mass="125381">MMRILSLRRKGTVFHKGDWATVTENYEAVHDGELTVQKGECVEVLERASNKGDFYHVRVRGGATRPSQNAPLNAGSRKLLDGYLPGAVLALVPHNRSSRHLSPSRTMSIDHNGTEDGFNGSSSTSGSTLPVPISISDRALHSGGDDNGGFTDSGAPSQPVAPTTKRRNTFRKWLTNPVRKLSQNRIDTSGGGGTAGGGKHGSSSSGNLAQLPSISVSSNSNKKSASNTVTSPTSPSPTSTASATPPTATTTATSRVKSLFHSHAHPSAPAGPPPSGLPAAASTGASEDVRRASAPPLAVSEVEDPPLAVGRDDDPSRQHHQLAPHHQKPPLQQQQKSSSKNNVIGAIDAPPTIITAASSSTRTATDLIHDTAITTTGTMPGLSAAALSLPEMPPPMEQIQSMSIPGLISNTLLSAAAAGAGGSSPSSAASPEQSLLQQNRLSSSSLPAVAVLDGHITSTAAVAALSIHHIPNARELAGEIENLAITTQSGGRGSSTSSAAMQQHDVDDTANPHKRSNGVTSAGDSGDSTKKSESEERSSTVTSPVLDAGGEDSIGGDADKKPDSFESAEVIPREPTNEENSMSPDPIVRATTMRDYVLRELVDTERDYVKDLGLIIDGYLTYMHDNAMPDDMNGREKLIFGNIQQIYMFHRDTFCGELEKCLEAADRLPQVFIRFERKFQMYVVYCQNKPKSEFIVSEYIDTYFEDIRLKLGQKLKLPDMLIKPVQRVMRYQLMLKDIVKYTERAQLPVRDLQRAIGCIMGVCKLANDFMEGNLTAQGKLVLQGSFLVCETFTATAPPPGQGGKDKEKEKEKEKDAPANQKFKERQIFVFEQVVIFSEAVGQSQKKSCYSSPIYVYKSQIQVNKMSLIEVASDTVRFALRSRCPHSGDRMFVCEAPDKEKRDLWVTQIKNMLETQQNFLRALQSPIDFQRRAQQGDEVMTDQFPTPPLFASTTTTVTSPTAPPPPTPPHVGDVSRPPLKFHATDVATADRPSPPAADTRFSKFMRPKSYHVDQETPDRRRIFPRLPDSPGGGGSTGMRGYSGACTTPMPVTPPPVPVEEPSSAANANRRFLFPVPSLKVVHSESDLLKRSTLAGGTDGGRNTSALPAPAELLPASSNSSLLVGAETKSSRRWSISGRRDAKPPPASTTPAALPPKDRFSASFRSKKS</sequence>
<feature type="region of interest" description="Disordered" evidence="4">
    <location>
        <begin position="487"/>
        <end position="564"/>
    </location>
</feature>
<name>A0A9X6RKJ9_HYPEX</name>
<feature type="compositionally biased region" description="Polar residues" evidence="4">
    <location>
        <begin position="100"/>
        <end position="111"/>
    </location>
</feature>
<feature type="compositionally biased region" description="Basic and acidic residues" evidence="4">
    <location>
        <begin position="527"/>
        <end position="538"/>
    </location>
</feature>
<feature type="compositionally biased region" description="Basic and acidic residues" evidence="4">
    <location>
        <begin position="803"/>
        <end position="818"/>
    </location>
</feature>
<dbReference type="CDD" id="cd00160">
    <property type="entry name" value="RhoGEF"/>
    <property type="match status" value="1"/>
</dbReference>
<dbReference type="Pfam" id="PF00621">
    <property type="entry name" value="RhoGEF"/>
    <property type="match status" value="1"/>
</dbReference>
<dbReference type="PANTHER" id="PTHR22826">
    <property type="entry name" value="RHO GUANINE EXCHANGE FACTOR-RELATED"/>
    <property type="match status" value="1"/>
</dbReference>
<feature type="compositionally biased region" description="Gly residues" evidence="4">
    <location>
        <begin position="189"/>
        <end position="200"/>
    </location>
</feature>
<feature type="compositionally biased region" description="Low complexity" evidence="4">
    <location>
        <begin position="329"/>
        <end position="344"/>
    </location>
</feature>
<dbReference type="FunFam" id="1.20.900.10:FF:000008">
    <property type="entry name" value="rho guanine nucleotide exchange factor 25"/>
    <property type="match status" value="1"/>
</dbReference>
<comment type="subcellular location">
    <subcellularLocation>
        <location evidence="1">Cytoplasm</location>
    </subcellularLocation>
</comment>
<dbReference type="Pfam" id="PF22697">
    <property type="entry name" value="SOS1_NGEF_PH"/>
    <property type="match status" value="1"/>
</dbReference>
<evidence type="ECO:0000259" key="5">
    <source>
        <dbReference type="PROSITE" id="PS50010"/>
    </source>
</evidence>
<feature type="region of interest" description="Disordered" evidence="4">
    <location>
        <begin position="95"/>
        <end position="344"/>
    </location>
</feature>
<reference evidence="7" key="1">
    <citation type="submission" date="2017-01" db="EMBL/GenBank/DDBJ databases">
        <title>Comparative genomics of anhydrobiosis in the tardigrade Hypsibius dujardini.</title>
        <authorList>
            <person name="Yoshida Y."/>
            <person name="Koutsovoulos G."/>
            <person name="Laetsch D."/>
            <person name="Stevens L."/>
            <person name="Kumar S."/>
            <person name="Horikawa D."/>
            <person name="Ishino K."/>
            <person name="Komine S."/>
            <person name="Tomita M."/>
            <person name="Blaxter M."/>
            <person name="Arakawa K."/>
        </authorList>
    </citation>
    <scope>NUCLEOTIDE SEQUENCE [LARGE SCALE GENOMIC DNA]</scope>
    <source>
        <strain evidence="7">Z151</strain>
    </source>
</reference>
<dbReference type="GO" id="GO:0005737">
    <property type="term" value="C:cytoplasm"/>
    <property type="evidence" value="ECO:0007669"/>
    <property type="project" value="UniProtKB-SubCell"/>
</dbReference>
<evidence type="ECO:0000256" key="1">
    <source>
        <dbReference type="ARBA" id="ARBA00004496"/>
    </source>
</evidence>
<dbReference type="GO" id="GO:0007411">
    <property type="term" value="P:axon guidance"/>
    <property type="evidence" value="ECO:0007669"/>
    <property type="project" value="TreeGrafter"/>
</dbReference>
<evidence type="ECO:0000256" key="3">
    <source>
        <dbReference type="ARBA" id="ARBA00022658"/>
    </source>
</evidence>
<organism evidence="6 7">
    <name type="scientific">Hypsibius exemplaris</name>
    <name type="common">Freshwater tardigrade</name>
    <dbReference type="NCBI Taxonomy" id="2072580"/>
    <lineage>
        <taxon>Eukaryota</taxon>
        <taxon>Metazoa</taxon>
        <taxon>Ecdysozoa</taxon>
        <taxon>Tardigrada</taxon>
        <taxon>Eutardigrada</taxon>
        <taxon>Parachela</taxon>
        <taxon>Hypsibioidea</taxon>
        <taxon>Hypsibiidae</taxon>
        <taxon>Hypsibius</taxon>
    </lineage>
</organism>
<feature type="domain" description="DH" evidence="5">
    <location>
        <begin position="593"/>
        <end position="769"/>
    </location>
</feature>
<feature type="compositionally biased region" description="Low complexity" evidence="4">
    <location>
        <begin position="277"/>
        <end position="286"/>
    </location>
</feature>
<evidence type="ECO:0000256" key="4">
    <source>
        <dbReference type="SAM" id="MobiDB-lite"/>
    </source>
</evidence>